<evidence type="ECO:0000256" key="2">
    <source>
        <dbReference type="SAM" id="MobiDB-lite"/>
    </source>
</evidence>
<protein>
    <recommendedName>
        <fullName evidence="3">Integrase catalytic domain-containing protein</fullName>
    </recommendedName>
</protein>
<evidence type="ECO:0000313" key="5">
    <source>
        <dbReference type="Proteomes" id="UP001222932"/>
    </source>
</evidence>
<dbReference type="PANTHER" id="PTHR11439">
    <property type="entry name" value="GAG-POL-RELATED RETROTRANSPOSON"/>
    <property type="match status" value="1"/>
</dbReference>
<feature type="region of interest" description="Disordered" evidence="2">
    <location>
        <begin position="353"/>
        <end position="376"/>
    </location>
</feature>
<gene>
    <name evidence="4" type="ORF">CspeluHIS016_0602990</name>
</gene>
<dbReference type="CDD" id="cd09272">
    <property type="entry name" value="RNase_HI_RT_Ty1"/>
    <property type="match status" value="1"/>
</dbReference>
<evidence type="ECO:0000259" key="3">
    <source>
        <dbReference type="PROSITE" id="PS50994"/>
    </source>
</evidence>
<proteinExistence type="predicted"/>
<feature type="region of interest" description="Disordered" evidence="2">
    <location>
        <begin position="271"/>
        <end position="310"/>
    </location>
</feature>
<feature type="domain" description="Integrase catalytic" evidence="3">
    <location>
        <begin position="600"/>
        <end position="766"/>
    </location>
</feature>
<feature type="region of interest" description="Disordered" evidence="2">
    <location>
        <begin position="840"/>
        <end position="886"/>
    </location>
</feature>
<dbReference type="InterPro" id="IPR012337">
    <property type="entry name" value="RNaseH-like_sf"/>
</dbReference>
<dbReference type="Pfam" id="PF07727">
    <property type="entry name" value="RVT_2"/>
    <property type="match status" value="1"/>
</dbReference>
<dbReference type="InterPro" id="IPR001584">
    <property type="entry name" value="Integrase_cat-core"/>
</dbReference>
<evidence type="ECO:0000313" key="4">
    <source>
        <dbReference type="EMBL" id="GMK58857.1"/>
    </source>
</evidence>
<reference evidence="4" key="2">
    <citation type="submission" date="2023-06" db="EMBL/GenBank/DDBJ databases">
        <authorList>
            <person name="Kobayashi Y."/>
            <person name="Kayamori A."/>
            <person name="Aoki K."/>
            <person name="Shiwa Y."/>
            <person name="Fujita N."/>
            <person name="Sugita T."/>
            <person name="Iwasaki W."/>
            <person name="Tanaka N."/>
            <person name="Takashima M."/>
        </authorList>
    </citation>
    <scope>NUCLEOTIDE SEQUENCE</scope>
    <source>
        <strain evidence="4">HIS016</strain>
    </source>
</reference>
<dbReference type="GO" id="GO:0005634">
    <property type="term" value="C:nucleus"/>
    <property type="evidence" value="ECO:0007669"/>
    <property type="project" value="UniProtKB-ARBA"/>
</dbReference>
<dbReference type="InterPro" id="IPR036397">
    <property type="entry name" value="RNaseH_sf"/>
</dbReference>
<dbReference type="SUPFAM" id="SSF53098">
    <property type="entry name" value="Ribonuclease H-like"/>
    <property type="match status" value="1"/>
</dbReference>
<feature type="compositionally biased region" description="Low complexity" evidence="2">
    <location>
        <begin position="357"/>
        <end position="368"/>
    </location>
</feature>
<dbReference type="SUPFAM" id="SSF56672">
    <property type="entry name" value="DNA/RNA polymerases"/>
    <property type="match status" value="1"/>
</dbReference>
<dbReference type="PANTHER" id="PTHR11439:SF467">
    <property type="entry name" value="INTEGRASE CATALYTIC DOMAIN-CONTAINING PROTEIN"/>
    <property type="match status" value="1"/>
</dbReference>
<dbReference type="EMBL" id="BTCM01000006">
    <property type="protein sequence ID" value="GMK58857.1"/>
    <property type="molecule type" value="Genomic_DNA"/>
</dbReference>
<accession>A0AAD3TYQ6</accession>
<dbReference type="PROSITE" id="PS50994">
    <property type="entry name" value="INTEGRASE"/>
    <property type="match status" value="1"/>
</dbReference>
<dbReference type="Pfam" id="PF14223">
    <property type="entry name" value="Retrotran_gag_2"/>
    <property type="match status" value="1"/>
</dbReference>
<dbReference type="Proteomes" id="UP001222932">
    <property type="component" value="Unassembled WGS sequence"/>
</dbReference>
<keyword evidence="1" id="KW-0694">RNA-binding</keyword>
<evidence type="ECO:0000256" key="1">
    <source>
        <dbReference type="ARBA" id="ARBA00022884"/>
    </source>
</evidence>
<dbReference type="GO" id="GO:0003723">
    <property type="term" value="F:RNA binding"/>
    <property type="evidence" value="ECO:0007669"/>
    <property type="project" value="UniProtKB-KW"/>
</dbReference>
<keyword evidence="5" id="KW-1185">Reference proteome</keyword>
<sequence length="1428" mass="155639">MDDASSGKGSAQLSAVPTLSGMANWASFEHHFLNYLASINATALVRGTEVEPFRKYGVAAARPTGELAGNAPPHGVDAIDPDRLIDNDGFAPFSTPEVPQRAQPPRARVDMLTREEIDEWRRWARRETAARSAIALKVPKALYWPYRELWSCKDVFDALKAKYRVDTSERRNFIMAKLNATFLGKDATVHEAGKHLNNFLALTNEYAENADAPLSDDMVCTIFLMSLSGQLGTLIRSIVAPHGNDWAELQHAYNRYIDTEKMMLERDKGLGKKTKKDKAGNIAAIAPDGDKGPHGPGGKKSNKKGYKGKNGNDADNGGTVFCGYCGYRNHTDDVCRRKASGLPSAKEILAFKMGTHNKPNSSPNNNSGKGDGGNTASITTLDPLKDFYSIAAISAVTDAPPSMTSSVLVNGGASHHIFGNPTLLDDIEKLDQPQRFRLAGTVHFLTCASRGNLVLSADGDERVVMDVLISEETVENILSKPMLMRDGWSIDGNDCFLTNGGFSIPLGTDGSGRPQFKVNSANGIISAIDGEANITELHTIHKRFGHRGRKSLLSAIRDGLIDGLTAEDTTRLENDTFKLTDCTACLEGRALRHGAPGASPRGRPDGEILHFDIKGPLIASVSGLRYQLTCVADYLNIRIGFPINEKDAATVLARIKYFHNLIKLKITVTGWRTDGGNEFVNTETKAFTSANGILHQVAAPYIHQHNGVAEAANLFLSTLVHVNMLAAPALPTNFWEFALRHANNISLMTNKSIDGKSGWEVLSGRHANYSAMRQFGEVGYATLHVPQDRAKSLPNARRGTRVRILYRDINSSHWIVYVEHNGAIGAARDITFTDAFSPAEPLKRVTGPAPPISRSDLSNTPAVRGPGASVGPSTVPSRSSGPSAASIEEIEESEYHHLASLEAAAAESAHATLEHPATIGEALAGPDGAQFAEAMQVELDALEAKGTWSEASLPQGRKALSTKWVPTRKYDGNGNVKRHKARLVGRGFSQLPGVDFNETYSPVARAASLRVLCAIAAHSSLHLHQADVEAAYLNAPLEEEIYIAFPQGYTPKDKTRNCLRLHRALYGLKQSGRAWWLELSRALEKLGYKRLHADWGLYIRTTKDGSRIILFIYVDDILVICDHISTAKSILEELGRLWTITDLGPAHQILGMVLERDMEARTVTISQTAYIEKILVRHNIINPRAGRTSPLPTGEQPMVADAAIDQRHFQEIVGSILWLAGTSRPDVAFAASLLGRHSHAPGEEIWAIAKRVLAYLYHTRDKKLVLGNVTNDSSSLVAYSDSDWAACPTGRSTSGWVVFYKRSAVNWSSKRQGATAASTMEAEYYAAAGATHEIIWMRSLLAELGEELGNGPTTLNIDNQAAIRLASNPHSHSRAKHINVKYHITRDEVKKGTIAVSYINTVDQPADVLTKALSGPRHSHIINLLGLH</sequence>
<dbReference type="InterPro" id="IPR043502">
    <property type="entry name" value="DNA/RNA_pol_sf"/>
</dbReference>
<reference evidence="4" key="1">
    <citation type="journal article" date="2023" name="BMC Genomics">
        <title>Chromosome-level genome assemblies of Cutaneotrichosporon spp. (Trichosporonales, Basidiomycota) reveal imbalanced evolution between nucleotide sequences and chromosome synteny.</title>
        <authorList>
            <person name="Kobayashi Y."/>
            <person name="Kayamori A."/>
            <person name="Aoki K."/>
            <person name="Shiwa Y."/>
            <person name="Matsutani M."/>
            <person name="Fujita N."/>
            <person name="Sugita T."/>
            <person name="Iwasaki W."/>
            <person name="Tanaka N."/>
            <person name="Takashima M."/>
        </authorList>
    </citation>
    <scope>NUCLEOTIDE SEQUENCE</scope>
    <source>
        <strain evidence="4">HIS016</strain>
    </source>
</reference>
<comment type="caution">
    <text evidence="4">The sequence shown here is derived from an EMBL/GenBank/DDBJ whole genome shotgun (WGS) entry which is preliminary data.</text>
</comment>
<dbReference type="Gene3D" id="3.30.420.10">
    <property type="entry name" value="Ribonuclease H-like superfamily/Ribonuclease H"/>
    <property type="match status" value="1"/>
</dbReference>
<name>A0AAD3TYQ6_9TREE</name>
<dbReference type="InterPro" id="IPR013103">
    <property type="entry name" value="RVT_2"/>
</dbReference>
<dbReference type="GO" id="GO:0015074">
    <property type="term" value="P:DNA integration"/>
    <property type="evidence" value="ECO:0007669"/>
    <property type="project" value="InterPro"/>
</dbReference>
<organism evidence="4 5">
    <name type="scientific">Cutaneotrichosporon spelunceum</name>
    <dbReference type="NCBI Taxonomy" id="1672016"/>
    <lineage>
        <taxon>Eukaryota</taxon>
        <taxon>Fungi</taxon>
        <taxon>Dikarya</taxon>
        <taxon>Basidiomycota</taxon>
        <taxon>Agaricomycotina</taxon>
        <taxon>Tremellomycetes</taxon>
        <taxon>Trichosporonales</taxon>
        <taxon>Trichosporonaceae</taxon>
        <taxon>Cutaneotrichosporon</taxon>
    </lineage>
</organism>